<dbReference type="SUPFAM" id="SSF50044">
    <property type="entry name" value="SH3-domain"/>
    <property type="match status" value="1"/>
</dbReference>
<dbReference type="Proteomes" id="UP000001194">
    <property type="component" value="Unassembled WGS sequence"/>
</dbReference>
<dbReference type="PANTHER" id="PTHR45929">
    <property type="entry name" value="JAK PATHWAY SIGNAL TRANSDUCTION ADAPTOR MOLECULE"/>
    <property type="match status" value="1"/>
</dbReference>
<dbReference type="OrthoDB" id="10255128at2759"/>
<accession>B0DK81</accession>
<feature type="region of interest" description="Disordered" evidence="3">
    <location>
        <begin position="13"/>
        <end position="222"/>
    </location>
</feature>
<dbReference type="InterPro" id="IPR036028">
    <property type="entry name" value="SH3-like_dom_sf"/>
</dbReference>
<feature type="region of interest" description="Disordered" evidence="3">
    <location>
        <begin position="504"/>
        <end position="549"/>
    </location>
</feature>
<feature type="compositionally biased region" description="Pro residues" evidence="3">
    <location>
        <begin position="1123"/>
        <end position="1138"/>
    </location>
</feature>
<feature type="compositionally biased region" description="Low complexity" evidence="3">
    <location>
        <begin position="504"/>
        <end position="532"/>
    </location>
</feature>
<feature type="compositionally biased region" description="Polar residues" evidence="3">
    <location>
        <begin position="201"/>
        <end position="210"/>
    </location>
</feature>
<dbReference type="PRINTS" id="PR00452">
    <property type="entry name" value="SH3DOMAIN"/>
</dbReference>
<dbReference type="InParanoid" id="B0DK81"/>
<gene>
    <name evidence="5" type="ORF">LACBIDRAFT_330083</name>
</gene>
<feature type="region of interest" description="Disordered" evidence="3">
    <location>
        <begin position="761"/>
        <end position="951"/>
    </location>
</feature>
<feature type="compositionally biased region" description="Low complexity" evidence="3">
    <location>
        <begin position="925"/>
        <end position="939"/>
    </location>
</feature>
<dbReference type="Pfam" id="PF14604">
    <property type="entry name" value="SH3_9"/>
    <property type="match status" value="1"/>
</dbReference>
<evidence type="ECO:0000256" key="1">
    <source>
        <dbReference type="ARBA" id="ARBA00022443"/>
    </source>
</evidence>
<feature type="compositionally biased region" description="Low complexity" evidence="3">
    <location>
        <begin position="180"/>
        <end position="199"/>
    </location>
</feature>
<dbReference type="PROSITE" id="PS50002">
    <property type="entry name" value="SH3"/>
    <property type="match status" value="1"/>
</dbReference>
<dbReference type="RefSeq" id="XP_001884283.1">
    <property type="nucleotide sequence ID" value="XM_001884248.1"/>
</dbReference>
<evidence type="ECO:0000259" key="4">
    <source>
        <dbReference type="PROSITE" id="PS50002"/>
    </source>
</evidence>
<feature type="compositionally biased region" description="Polar residues" evidence="3">
    <location>
        <begin position="793"/>
        <end position="814"/>
    </location>
</feature>
<evidence type="ECO:0000256" key="3">
    <source>
        <dbReference type="SAM" id="MobiDB-lite"/>
    </source>
</evidence>
<dbReference type="InterPro" id="IPR001452">
    <property type="entry name" value="SH3_domain"/>
</dbReference>
<feature type="compositionally biased region" description="Low complexity" evidence="3">
    <location>
        <begin position="826"/>
        <end position="884"/>
    </location>
</feature>
<feature type="region of interest" description="Disordered" evidence="3">
    <location>
        <begin position="647"/>
        <end position="683"/>
    </location>
</feature>
<dbReference type="Gene3D" id="2.30.30.40">
    <property type="entry name" value="SH3 Domains"/>
    <property type="match status" value="1"/>
</dbReference>
<feature type="compositionally biased region" description="Gly residues" evidence="3">
    <location>
        <begin position="533"/>
        <end position="543"/>
    </location>
</feature>
<dbReference type="CDD" id="cd00174">
    <property type="entry name" value="SH3"/>
    <property type="match status" value="1"/>
</dbReference>
<dbReference type="PANTHER" id="PTHR45929:SF7">
    <property type="entry name" value="LAS SEVENTEEN-BINDING PROTEIN 1"/>
    <property type="match status" value="1"/>
</dbReference>
<feature type="compositionally biased region" description="Gly residues" evidence="3">
    <location>
        <begin position="706"/>
        <end position="716"/>
    </location>
</feature>
<dbReference type="KEGG" id="lbc:LACBIDRAFT_330083"/>
<feature type="compositionally biased region" description="Gly residues" evidence="3">
    <location>
        <begin position="1012"/>
        <end position="1021"/>
    </location>
</feature>
<dbReference type="STRING" id="486041.B0DK81"/>
<reference evidence="5 6" key="1">
    <citation type="journal article" date="2008" name="Nature">
        <title>The genome of Laccaria bicolor provides insights into mycorrhizal symbiosis.</title>
        <authorList>
            <person name="Martin F."/>
            <person name="Aerts A."/>
            <person name="Ahren D."/>
            <person name="Brun A."/>
            <person name="Danchin E.G.J."/>
            <person name="Duchaussoy F."/>
            <person name="Gibon J."/>
            <person name="Kohler A."/>
            <person name="Lindquist E."/>
            <person name="Pereda V."/>
            <person name="Salamov A."/>
            <person name="Shapiro H.J."/>
            <person name="Wuyts J."/>
            <person name="Blaudez D."/>
            <person name="Buee M."/>
            <person name="Brokstein P."/>
            <person name="Canbaeck B."/>
            <person name="Cohen D."/>
            <person name="Courty P.E."/>
            <person name="Coutinho P.M."/>
            <person name="Delaruelle C."/>
            <person name="Detter J.C."/>
            <person name="Deveau A."/>
            <person name="DiFazio S."/>
            <person name="Duplessis S."/>
            <person name="Fraissinet-Tachet L."/>
            <person name="Lucic E."/>
            <person name="Frey-Klett P."/>
            <person name="Fourrey C."/>
            <person name="Feussner I."/>
            <person name="Gay G."/>
            <person name="Grimwood J."/>
            <person name="Hoegger P.J."/>
            <person name="Jain P."/>
            <person name="Kilaru S."/>
            <person name="Labbe J."/>
            <person name="Lin Y.C."/>
            <person name="Legue V."/>
            <person name="Le Tacon F."/>
            <person name="Marmeisse R."/>
            <person name="Melayah D."/>
            <person name="Montanini B."/>
            <person name="Muratet M."/>
            <person name="Nehls U."/>
            <person name="Niculita-Hirzel H."/>
            <person name="Oudot-Le Secq M.P."/>
            <person name="Peter M."/>
            <person name="Quesneville H."/>
            <person name="Rajashekar B."/>
            <person name="Reich M."/>
            <person name="Rouhier N."/>
            <person name="Schmutz J."/>
            <person name="Yin T."/>
            <person name="Chalot M."/>
            <person name="Henrissat B."/>
            <person name="Kuees U."/>
            <person name="Lucas S."/>
            <person name="Van de Peer Y."/>
            <person name="Podila G.K."/>
            <person name="Polle A."/>
            <person name="Pukkila P.J."/>
            <person name="Richardson P.M."/>
            <person name="Rouze P."/>
            <person name="Sanders I.R."/>
            <person name="Stajich J.E."/>
            <person name="Tunlid A."/>
            <person name="Tuskan G."/>
            <person name="Grigoriev I.V."/>
        </authorList>
    </citation>
    <scope>NUCLEOTIDE SEQUENCE [LARGE SCALE GENOMIC DNA]</scope>
    <source>
        <strain evidence="6">S238N-H82 / ATCC MYA-4686</strain>
    </source>
</reference>
<feature type="compositionally biased region" description="Low complexity" evidence="3">
    <location>
        <begin position="695"/>
        <end position="705"/>
    </location>
</feature>
<feature type="region of interest" description="Disordered" evidence="3">
    <location>
        <begin position="366"/>
        <end position="426"/>
    </location>
</feature>
<evidence type="ECO:0000313" key="6">
    <source>
        <dbReference type="Proteomes" id="UP000001194"/>
    </source>
</evidence>
<feature type="region of interest" description="Disordered" evidence="3">
    <location>
        <begin position="1003"/>
        <end position="1029"/>
    </location>
</feature>
<proteinExistence type="predicted"/>
<feature type="compositionally biased region" description="Acidic residues" evidence="3">
    <location>
        <begin position="1142"/>
        <end position="1152"/>
    </location>
</feature>
<feature type="region of interest" description="Disordered" evidence="3">
    <location>
        <begin position="695"/>
        <end position="720"/>
    </location>
</feature>
<feature type="compositionally biased region" description="Acidic residues" evidence="3">
    <location>
        <begin position="67"/>
        <end position="76"/>
    </location>
</feature>
<dbReference type="HOGENOM" id="CLU_007668_0_0_1"/>
<dbReference type="GeneID" id="6080014"/>
<feature type="compositionally biased region" description="Polar residues" evidence="3">
    <location>
        <begin position="123"/>
        <end position="135"/>
    </location>
</feature>
<dbReference type="PRINTS" id="PR00499">
    <property type="entry name" value="P67PHOX"/>
</dbReference>
<evidence type="ECO:0000313" key="5">
    <source>
        <dbReference type="EMBL" id="EDR04893.1"/>
    </source>
</evidence>
<feature type="domain" description="SH3" evidence="4">
    <location>
        <begin position="1151"/>
        <end position="1208"/>
    </location>
</feature>
<evidence type="ECO:0000256" key="2">
    <source>
        <dbReference type="PROSITE-ProRule" id="PRU00192"/>
    </source>
</evidence>
<organism evidence="6">
    <name type="scientific">Laccaria bicolor (strain S238N-H82 / ATCC MYA-4686)</name>
    <name type="common">Bicoloured deceiver</name>
    <name type="synonym">Laccaria laccata var. bicolor</name>
    <dbReference type="NCBI Taxonomy" id="486041"/>
    <lineage>
        <taxon>Eukaryota</taxon>
        <taxon>Fungi</taxon>
        <taxon>Dikarya</taxon>
        <taxon>Basidiomycota</taxon>
        <taxon>Agaricomycotina</taxon>
        <taxon>Agaricomycetes</taxon>
        <taxon>Agaricomycetidae</taxon>
        <taxon>Agaricales</taxon>
        <taxon>Agaricineae</taxon>
        <taxon>Hydnangiaceae</taxon>
        <taxon>Laccaria</taxon>
    </lineage>
</organism>
<dbReference type="AlphaFoldDB" id="B0DK81"/>
<dbReference type="SMART" id="SM00326">
    <property type="entry name" value="SH3"/>
    <property type="match status" value="1"/>
</dbReference>
<feature type="region of interest" description="Disordered" evidence="3">
    <location>
        <begin position="1044"/>
        <end position="1153"/>
    </location>
</feature>
<feature type="compositionally biased region" description="Low complexity" evidence="3">
    <location>
        <begin position="211"/>
        <end position="222"/>
    </location>
</feature>
<protein>
    <submittedName>
        <fullName evidence="5">Predicted protein</fullName>
    </submittedName>
</protein>
<dbReference type="EMBL" id="DS547115">
    <property type="protein sequence ID" value="EDR04893.1"/>
    <property type="molecule type" value="Genomic_DNA"/>
</dbReference>
<feature type="compositionally biased region" description="Polar residues" evidence="3">
    <location>
        <begin position="891"/>
        <end position="905"/>
    </location>
</feature>
<keyword evidence="1 2" id="KW-0728">SH3 domain</keyword>
<dbReference type="InterPro" id="IPR050670">
    <property type="entry name" value="STAM"/>
</dbReference>
<feature type="compositionally biased region" description="Basic and acidic residues" evidence="3">
    <location>
        <begin position="385"/>
        <end position="396"/>
    </location>
</feature>
<feature type="compositionally biased region" description="Basic and acidic residues" evidence="3">
    <location>
        <begin position="136"/>
        <end position="145"/>
    </location>
</feature>
<keyword evidence="6" id="KW-1185">Reference proteome</keyword>
<name>B0DK81_LACBS</name>
<feature type="compositionally biased region" description="Low complexity" evidence="3">
    <location>
        <begin position="87"/>
        <end position="96"/>
    </location>
</feature>
<feature type="compositionally biased region" description="Polar residues" evidence="3">
    <location>
        <begin position="148"/>
        <end position="176"/>
    </location>
</feature>
<sequence>MISWDDHFDQDPFIAHLDTTQHHPGPVETTHDSPTSTRGRSSSLSPVPDPSPQPQEKEAPLQIPVREEEEEDENENEAVPTAINEASRLSTPLSELSPPPDQDEAPDGDTQKPSSPPKPEVSADTNDTQSTTTDGSKSEATKEDPGDGSSNTSQPALTAPGVSSSSSLPQPIQTPAIQEPSDQTSPSSSPASPEKAGPSMPSHSPTNINGTSLSPTSTSSTPNFIQQAQDAALLNPSPGDPKVELVLELNLELLKILIALQGKGVLPSDARFQQYAQRIQSNLGWMASSADYHRLGGQIVQAQTSQGKHSKGPIHPIIEPPAFIEYGSDRIQQIYFELPKTFSKEINLRQQLAANVAVPANTLHSMVPGNLKRDRSDEPISEVMSSKRRDTGEGKLRPPSVSPLSHSASGMMPPPSSIPQQQQQQLNPTHGVTLPVATHFSLPMSTSNTNGVSGNMIPPQLQQQQGGGGGMGIDPSVGMMNTDIQRAAVRERERQQQIRLAQLASRQLSPQSSQPQPGSIPNVSANAAAGPSSVGGGGGGGGDLPPTIAALPQPMQQAYRILNTPNHPYIKYMMQNLPGFHTMPLQLQLNKMVSFQTRLQQQREQTHREQMARAMASGGAGGAGRGGMIQQQQLGDNMAVQQGTQFPVTPASPVHASQNPMFSGQGGGGVGGMDPRMAGINMNNLNPQQRHMLLMQQQQHQQRNNSGGGGGGGSQGGMNLNNPQMNMNPMQMNQANVNPQLAAFQEQQRIRMAQERMALAGAGNPAGGISPTSPDPGAFRSKSTIPGIARSARSPTDASTSISPVHNQSQTSRGGNMGMTQEDYQRMMMQQQQGQARAMAQSPAFGQQGWGQQQQQQQQERQQQLQLQQQQQFGMSPPGSAVGAPSPPNSQNWNGAQYPFSSSSPIGGGGGGLGEMQQIRHLSATPAPQQQQRQMTPQNTSPPTTENEADWFNWHSSSRPEIFAASSANSQDVSGVAASAVHRAMANNPEATAKIVSAGLRHAAGQTKPPGGVAGGAGAGGANASSENDVSGFAGRVAAASMAFSNRHNPSPSSSSTSPPPIAEKPPSFSSVRQKFGEVDTSSPKNIFGSLRGSTAASKTTSPPPPQAPAPAFTARQNNSNFGPPPTRHNPPPPPPSRQQPEEEEEEEEEQQGEWANVLYDYDSGEAGDLVIKEGQRVLVTERTSDDWWTGELNGKKGLFPASYVEPL</sequence>